<comment type="caution">
    <text evidence="1">The sequence shown here is derived from an EMBL/GenBank/DDBJ whole genome shotgun (WGS) entry which is preliminary data.</text>
</comment>
<organism evidence="1 2">
    <name type="scientific">Taxus chinensis</name>
    <name type="common">Chinese yew</name>
    <name type="synonym">Taxus wallichiana var. chinensis</name>
    <dbReference type="NCBI Taxonomy" id="29808"/>
    <lineage>
        <taxon>Eukaryota</taxon>
        <taxon>Viridiplantae</taxon>
        <taxon>Streptophyta</taxon>
        <taxon>Embryophyta</taxon>
        <taxon>Tracheophyta</taxon>
        <taxon>Spermatophyta</taxon>
        <taxon>Pinopsida</taxon>
        <taxon>Pinidae</taxon>
        <taxon>Conifers II</taxon>
        <taxon>Cupressales</taxon>
        <taxon>Taxaceae</taxon>
        <taxon>Taxus</taxon>
    </lineage>
</organism>
<name>A0AA38BNF2_TAXCH</name>
<dbReference type="AlphaFoldDB" id="A0AA38BNF2"/>
<protein>
    <submittedName>
        <fullName evidence="1">Uncharacterized protein</fullName>
    </submittedName>
</protein>
<keyword evidence="2" id="KW-1185">Reference proteome</keyword>
<accession>A0AA38BNF2</accession>
<feature type="non-terminal residue" evidence="1">
    <location>
        <position position="152"/>
    </location>
</feature>
<dbReference type="Proteomes" id="UP000824469">
    <property type="component" value="Unassembled WGS sequence"/>
</dbReference>
<evidence type="ECO:0000313" key="1">
    <source>
        <dbReference type="EMBL" id="KAH9287985.1"/>
    </source>
</evidence>
<proteinExistence type="predicted"/>
<dbReference type="EMBL" id="JAHRHJ020003813">
    <property type="protein sequence ID" value="KAH9287985.1"/>
    <property type="molecule type" value="Genomic_DNA"/>
</dbReference>
<sequence length="152" mass="16761">HVSSLDWLGLTPQNSPFDLWTLSPATRVVIWLVLGPFGSFTPFASLCPGCPKLLGPKTSDPPEMGFLVPHLADDMWRCLIGFRLLRRSASRASLHPGCPSTNFLCFGQTGRFASSRPKCPNCFWTVCSHFGRSGRFAYFAYSCPELSRSAVS</sequence>
<evidence type="ECO:0000313" key="2">
    <source>
        <dbReference type="Proteomes" id="UP000824469"/>
    </source>
</evidence>
<gene>
    <name evidence="1" type="ORF">KI387_032102</name>
</gene>
<reference evidence="1 2" key="1">
    <citation type="journal article" date="2021" name="Nat. Plants">
        <title>The Taxus genome provides insights into paclitaxel biosynthesis.</title>
        <authorList>
            <person name="Xiong X."/>
            <person name="Gou J."/>
            <person name="Liao Q."/>
            <person name="Li Y."/>
            <person name="Zhou Q."/>
            <person name="Bi G."/>
            <person name="Li C."/>
            <person name="Du R."/>
            <person name="Wang X."/>
            <person name="Sun T."/>
            <person name="Guo L."/>
            <person name="Liang H."/>
            <person name="Lu P."/>
            <person name="Wu Y."/>
            <person name="Zhang Z."/>
            <person name="Ro D.K."/>
            <person name="Shang Y."/>
            <person name="Huang S."/>
            <person name="Yan J."/>
        </authorList>
    </citation>
    <scope>NUCLEOTIDE SEQUENCE [LARGE SCALE GENOMIC DNA]</scope>
    <source>
        <strain evidence="1">Ta-2019</strain>
    </source>
</reference>
<feature type="non-terminal residue" evidence="1">
    <location>
        <position position="1"/>
    </location>
</feature>